<gene>
    <name evidence="4" type="ORF">EOE67_00395</name>
</gene>
<comment type="caution">
    <text evidence="4">The sequence shown here is derived from an EMBL/GenBank/DDBJ whole genome shotgun (WGS) entry which is preliminary data.</text>
</comment>
<protein>
    <submittedName>
        <fullName evidence="4">Uncharacterized protein</fullName>
    </submittedName>
</protein>
<feature type="chain" id="PRO_5019389413" evidence="1">
    <location>
        <begin position="29"/>
        <end position="761"/>
    </location>
</feature>
<evidence type="ECO:0000256" key="1">
    <source>
        <dbReference type="SAM" id="SignalP"/>
    </source>
</evidence>
<dbReference type="InterPro" id="IPR045670">
    <property type="entry name" value="DUF5916"/>
</dbReference>
<name>A0A437R4K3_9GAMM</name>
<dbReference type="GO" id="GO:0030246">
    <property type="term" value="F:carbohydrate binding"/>
    <property type="evidence" value="ECO:0007669"/>
    <property type="project" value="InterPro"/>
</dbReference>
<dbReference type="GO" id="GO:0004553">
    <property type="term" value="F:hydrolase activity, hydrolyzing O-glycosyl compounds"/>
    <property type="evidence" value="ECO:0007669"/>
    <property type="project" value="InterPro"/>
</dbReference>
<evidence type="ECO:0000313" key="5">
    <source>
        <dbReference type="Proteomes" id="UP000283077"/>
    </source>
</evidence>
<evidence type="ECO:0000313" key="4">
    <source>
        <dbReference type="EMBL" id="RVU41694.1"/>
    </source>
</evidence>
<feature type="signal peptide" evidence="1">
    <location>
        <begin position="1"/>
        <end position="28"/>
    </location>
</feature>
<keyword evidence="1" id="KW-0732">Signal</keyword>
<dbReference type="RefSeq" id="WP_127697091.1">
    <property type="nucleotide sequence ID" value="NZ_SACS01000001.1"/>
</dbReference>
<proteinExistence type="predicted"/>
<dbReference type="Proteomes" id="UP000283077">
    <property type="component" value="Unassembled WGS sequence"/>
</dbReference>
<evidence type="ECO:0000259" key="3">
    <source>
        <dbReference type="Pfam" id="PF19313"/>
    </source>
</evidence>
<organism evidence="4 5">
    <name type="scientific">Rheinheimera riviphila</name>
    <dbReference type="NCBI Taxonomy" id="1834037"/>
    <lineage>
        <taxon>Bacteria</taxon>
        <taxon>Pseudomonadati</taxon>
        <taxon>Pseudomonadota</taxon>
        <taxon>Gammaproteobacteria</taxon>
        <taxon>Chromatiales</taxon>
        <taxon>Chromatiaceae</taxon>
        <taxon>Rheinheimera</taxon>
    </lineage>
</organism>
<keyword evidence="5" id="KW-1185">Reference proteome</keyword>
<dbReference type="EMBL" id="SACS01000001">
    <property type="protein sequence ID" value="RVU41694.1"/>
    <property type="molecule type" value="Genomic_DNA"/>
</dbReference>
<dbReference type="OrthoDB" id="9786766at2"/>
<dbReference type="Pfam" id="PF19313">
    <property type="entry name" value="DUF5916"/>
    <property type="match status" value="1"/>
</dbReference>
<dbReference type="Pfam" id="PF06452">
    <property type="entry name" value="CBM9_1"/>
    <property type="match status" value="1"/>
</dbReference>
<accession>A0A437R4K3</accession>
<dbReference type="GO" id="GO:0016052">
    <property type="term" value="P:carbohydrate catabolic process"/>
    <property type="evidence" value="ECO:0007669"/>
    <property type="project" value="InterPro"/>
</dbReference>
<dbReference type="SUPFAM" id="SSF49344">
    <property type="entry name" value="CBD9-like"/>
    <property type="match status" value="1"/>
</dbReference>
<feature type="domain" description="Carbohydrate-binding" evidence="2">
    <location>
        <begin position="42"/>
        <end position="182"/>
    </location>
</feature>
<sequence length="761" mass="86648">MNDITPLMTHFCRCMLVLGSLWFHPSQAADIHIPKASGSIVIDADLSEPAWQQATAVEIVYDTWPAENTPAPVKTTAYVMEDGEFFYISFIAEDPDPTQIRAFYRDRDKIWDDDNVGLKLDTYNDSKLAYQFFINPFGVQADAIENEITKSESDAWDGIWHSAGKVTATGYQVEVAIPLRMLNFNDRLASQKWKLELLRFYPRDVRHRISSNKIERANPCWICQMSDATGFAGAKQSNHFTLVPSVVMGASQQRDVAANSKGDWQTENNLEPSLDVKWGITPDISFNATLNPDFSQVEADEAQVSVNDTFALFFDEKRTFFLDNADYFSSPLDLVYTRNVSSPDAGVKLTGRHEQQSFAFFAANDKTTTFIVPGNISSDIAFLDQKSENAVLRYRNDLTPELSVGWISTLRQSDDYHNFVHGLDAKYQWNDQNRLIAQVLHSDSEYPAALSAQLGGEAALRASADRINDGSQYLDYQHENRDWSWYSRYQAMGENFRADMGYQPQTDFTKQTHGATYQWFSDSPWWNRLQLWSDWDITHNTDGELLEKEAEMEVQLWGAAQSYGFVGLTKRDRVGSRLDDGRLIVDGNSQLFTEHTFSAGAEMQPYSGVFLGFEGETGKKLDFRNNRLGDGLELAPELKWNVDAHMQIQARHIYRTLDADSAEVFTANLTDLRLSYQFSVRSFLRLALIYSDIEQNPLNNTGEVTERSKTLGSQLLYSYKLNPQTLFFAGYSDNAFSDDEVQDLTRAERSVFMKFSYAWML</sequence>
<dbReference type="Gene3D" id="2.60.40.1190">
    <property type="match status" value="1"/>
</dbReference>
<dbReference type="AlphaFoldDB" id="A0A437R4K3"/>
<reference evidence="4 5" key="1">
    <citation type="submission" date="2019-01" db="EMBL/GenBank/DDBJ databases">
        <authorList>
            <person name="Chen W.-M."/>
        </authorList>
    </citation>
    <scope>NUCLEOTIDE SEQUENCE [LARGE SCALE GENOMIC DNA]</scope>
    <source>
        <strain evidence="4 5">KYPC3</strain>
    </source>
</reference>
<evidence type="ECO:0000259" key="2">
    <source>
        <dbReference type="Pfam" id="PF06452"/>
    </source>
</evidence>
<dbReference type="CDD" id="cd09618">
    <property type="entry name" value="CBM9_like_2"/>
    <property type="match status" value="1"/>
</dbReference>
<dbReference type="InterPro" id="IPR010502">
    <property type="entry name" value="Carb-bd_dom_fam9"/>
</dbReference>
<feature type="domain" description="DUF5916" evidence="3">
    <location>
        <begin position="263"/>
        <end position="342"/>
    </location>
</feature>